<reference evidence="3" key="1">
    <citation type="submission" date="2022-10" db="EMBL/GenBank/DDBJ databases">
        <title>Genome assembly of Pristionchus species.</title>
        <authorList>
            <person name="Yoshida K."/>
            <person name="Sommer R.J."/>
        </authorList>
    </citation>
    <scope>NUCLEOTIDE SEQUENCE [LARGE SCALE GENOMIC DNA]</scope>
    <source>
        <strain evidence="3">RS5460</strain>
    </source>
</reference>
<evidence type="ECO:0000313" key="2">
    <source>
        <dbReference type="EMBL" id="GMR56650.1"/>
    </source>
</evidence>
<feature type="non-terminal residue" evidence="2">
    <location>
        <position position="189"/>
    </location>
</feature>
<dbReference type="EMBL" id="BTRK01000006">
    <property type="protein sequence ID" value="GMR56650.1"/>
    <property type="molecule type" value="Genomic_DNA"/>
</dbReference>
<organism evidence="2 3">
    <name type="scientific">Pristionchus mayeri</name>
    <dbReference type="NCBI Taxonomy" id="1317129"/>
    <lineage>
        <taxon>Eukaryota</taxon>
        <taxon>Metazoa</taxon>
        <taxon>Ecdysozoa</taxon>
        <taxon>Nematoda</taxon>
        <taxon>Chromadorea</taxon>
        <taxon>Rhabditida</taxon>
        <taxon>Rhabditina</taxon>
        <taxon>Diplogasteromorpha</taxon>
        <taxon>Diplogasteroidea</taxon>
        <taxon>Neodiplogasteridae</taxon>
        <taxon>Pristionchus</taxon>
    </lineage>
</organism>
<evidence type="ECO:0000313" key="3">
    <source>
        <dbReference type="Proteomes" id="UP001328107"/>
    </source>
</evidence>
<keyword evidence="3" id="KW-1185">Reference proteome</keyword>
<comment type="caution">
    <text evidence="2">The sequence shown here is derived from an EMBL/GenBank/DDBJ whole genome shotgun (WGS) entry which is preliminary data.</text>
</comment>
<protein>
    <submittedName>
        <fullName evidence="2">Uncharacterized protein</fullName>
    </submittedName>
</protein>
<accession>A0AAN5D6Q0</accession>
<feature type="compositionally biased region" description="Polar residues" evidence="1">
    <location>
        <begin position="115"/>
        <end position="127"/>
    </location>
</feature>
<sequence length="189" mass="21419">MIRIPSVSTTQMLATLQMEIERGIRTQAETQRAYDSIHNLIKHFTAITTERDTEEGGNDSKGTDTLLNVPPDESEMFRLCTRDLCVLAGVIDQLLREDEIKRQSLPDASNPVEDTATTSTLASPSEETSTENRGPLHSLAKQIEHNIEILEKLLKFVDKKTERRWWLRDVIHFAQFVVKVLLFISASIA</sequence>
<feature type="region of interest" description="Disordered" evidence="1">
    <location>
        <begin position="49"/>
        <end position="69"/>
    </location>
</feature>
<name>A0AAN5D6Q0_9BILA</name>
<dbReference type="AlphaFoldDB" id="A0AAN5D6Q0"/>
<dbReference type="Proteomes" id="UP001328107">
    <property type="component" value="Unassembled WGS sequence"/>
</dbReference>
<evidence type="ECO:0000256" key="1">
    <source>
        <dbReference type="SAM" id="MobiDB-lite"/>
    </source>
</evidence>
<gene>
    <name evidence="2" type="ORF">PMAYCL1PPCAC_26845</name>
</gene>
<proteinExistence type="predicted"/>
<feature type="region of interest" description="Disordered" evidence="1">
    <location>
        <begin position="105"/>
        <end position="135"/>
    </location>
</feature>